<dbReference type="InterPro" id="IPR036249">
    <property type="entry name" value="Thioredoxin-like_sf"/>
</dbReference>
<keyword evidence="3" id="KW-1185">Reference proteome</keyword>
<evidence type="ECO:0000313" key="3">
    <source>
        <dbReference type="Proteomes" id="UP000198757"/>
    </source>
</evidence>
<reference evidence="3" key="1">
    <citation type="submission" date="2016-10" db="EMBL/GenBank/DDBJ databases">
        <authorList>
            <person name="Varghese N."/>
            <person name="Submissions S."/>
        </authorList>
    </citation>
    <scope>NUCLEOTIDE SEQUENCE [LARGE SCALE GENOMIC DNA]</scope>
    <source>
        <strain evidence="3">DSM 25811 / CCM 8410 / LMG 26954 / E90</strain>
    </source>
</reference>
<sequence>MSAQAGAQLRVIQPETADSLIRQHPKPALFFVTADWCPYCRLMEQTTLKDQELISCLNQYFYFIRADADEKRPIRFLGRHFSYQPTGVGTGEHAFIRFLFGKRKTAYPALILLSPRGATLFQLNTVTGPGNLLRLLQPFQKPETAHDQGKHSSTGPP</sequence>
<proteinExistence type="predicted"/>
<dbReference type="InterPro" id="IPR012336">
    <property type="entry name" value="Thioredoxin-like_fold"/>
</dbReference>
<evidence type="ECO:0000313" key="2">
    <source>
        <dbReference type="EMBL" id="SDD10605.1"/>
    </source>
</evidence>
<feature type="domain" description="Thioredoxin-like fold" evidence="1">
    <location>
        <begin position="22"/>
        <end position="72"/>
    </location>
</feature>
<dbReference type="EMBL" id="FMZO01000006">
    <property type="protein sequence ID" value="SDD10605.1"/>
    <property type="molecule type" value="Genomic_DNA"/>
</dbReference>
<gene>
    <name evidence="2" type="ORF">SAMN04487894_10646</name>
</gene>
<protein>
    <submittedName>
        <fullName evidence="2">Thioredoxin-like domain-containing protein</fullName>
    </submittedName>
</protein>
<accession>A0A1G6S343</accession>
<evidence type="ECO:0000259" key="1">
    <source>
        <dbReference type="Pfam" id="PF13098"/>
    </source>
</evidence>
<dbReference type="STRING" id="1285928.SAMN04487894_10646"/>
<organism evidence="2 3">
    <name type="scientific">Niabella drilacis (strain DSM 25811 / CCM 8410 / CCUG 62505 / LMG 26954 / E90)</name>
    <dbReference type="NCBI Taxonomy" id="1285928"/>
    <lineage>
        <taxon>Bacteria</taxon>
        <taxon>Pseudomonadati</taxon>
        <taxon>Bacteroidota</taxon>
        <taxon>Chitinophagia</taxon>
        <taxon>Chitinophagales</taxon>
        <taxon>Chitinophagaceae</taxon>
        <taxon>Niabella</taxon>
    </lineage>
</organism>
<name>A0A1G6S343_NIADE</name>
<dbReference type="Proteomes" id="UP000198757">
    <property type="component" value="Unassembled WGS sequence"/>
</dbReference>
<dbReference type="AlphaFoldDB" id="A0A1G6S343"/>
<dbReference type="SUPFAM" id="SSF52833">
    <property type="entry name" value="Thioredoxin-like"/>
    <property type="match status" value="1"/>
</dbReference>
<dbReference type="Pfam" id="PF13098">
    <property type="entry name" value="Thioredoxin_2"/>
    <property type="match status" value="1"/>
</dbReference>
<dbReference type="Gene3D" id="3.40.30.10">
    <property type="entry name" value="Glutaredoxin"/>
    <property type="match status" value="1"/>
</dbReference>